<dbReference type="PIRSF" id="PIRSF006232">
    <property type="entry name" value="Pirin"/>
    <property type="match status" value="1"/>
</dbReference>
<evidence type="ECO:0000259" key="4">
    <source>
        <dbReference type="Pfam" id="PF17954"/>
    </source>
</evidence>
<dbReference type="Gene3D" id="2.60.120.10">
    <property type="entry name" value="Jelly Rolls"/>
    <property type="match status" value="2"/>
</dbReference>
<dbReference type="InterPro" id="IPR014710">
    <property type="entry name" value="RmlC-like_jellyroll"/>
</dbReference>
<evidence type="ECO:0000256" key="2">
    <source>
        <dbReference type="RuleBase" id="RU003457"/>
    </source>
</evidence>
<evidence type="ECO:0000259" key="3">
    <source>
        <dbReference type="Pfam" id="PF02678"/>
    </source>
</evidence>
<evidence type="ECO:0000256" key="1">
    <source>
        <dbReference type="ARBA" id="ARBA00008416"/>
    </source>
</evidence>
<gene>
    <name evidence="5" type="ORF">QO011_005122</name>
</gene>
<dbReference type="InterPro" id="IPR003829">
    <property type="entry name" value="Pirin_N_dom"/>
</dbReference>
<feature type="domain" description="Pirin N-terminal" evidence="3">
    <location>
        <begin position="15"/>
        <end position="118"/>
    </location>
</feature>
<dbReference type="InterPro" id="IPR012093">
    <property type="entry name" value="Pirin"/>
</dbReference>
<organism evidence="5 6">
    <name type="scientific">Labrys wisconsinensis</name>
    <dbReference type="NCBI Taxonomy" id="425677"/>
    <lineage>
        <taxon>Bacteria</taxon>
        <taxon>Pseudomonadati</taxon>
        <taxon>Pseudomonadota</taxon>
        <taxon>Alphaproteobacteria</taxon>
        <taxon>Hyphomicrobiales</taxon>
        <taxon>Xanthobacteraceae</taxon>
        <taxon>Labrys</taxon>
    </lineage>
</organism>
<proteinExistence type="inferred from homology"/>
<dbReference type="PANTHER" id="PTHR43212:SF3">
    <property type="entry name" value="QUERCETIN 2,3-DIOXYGENASE"/>
    <property type="match status" value="1"/>
</dbReference>
<dbReference type="PANTHER" id="PTHR43212">
    <property type="entry name" value="QUERCETIN 2,3-DIOXYGENASE"/>
    <property type="match status" value="1"/>
</dbReference>
<dbReference type="Pfam" id="PF17954">
    <property type="entry name" value="Pirin_C_2"/>
    <property type="match status" value="1"/>
</dbReference>
<dbReference type="InterPro" id="IPR041602">
    <property type="entry name" value="Quercetinase_C"/>
</dbReference>
<accession>A0ABU0JFA5</accession>
<protein>
    <submittedName>
        <fullName evidence="5">Redox-sensitive bicupin YhaK (Pirin superfamily)</fullName>
    </submittedName>
</protein>
<sequence>MIERRPFDELPGEDLGWLKARHHFSPAAQDDPSRSGWGCIRGWNDEEIAPNAGFALQVHADIEIIIYVREGIVTHRDSLGNEGRLGAGNVQVVSAGTGIRHAEYNLEQASARIFQIWITPTSSGGSPAWGAQPCPATERSGCFVAIASGLDGDHDALPIRACARVLNARLKGGESIEHGLGEPRLAYLVPSFGTVDVNGVRIHANDGAAIRDIDIVTITAIEDADVVMVDILQGHA</sequence>
<keyword evidence="6" id="KW-1185">Reference proteome</keyword>
<dbReference type="EMBL" id="JAUSVX010000011">
    <property type="protein sequence ID" value="MDQ0472093.1"/>
    <property type="molecule type" value="Genomic_DNA"/>
</dbReference>
<dbReference type="InterPro" id="IPR011051">
    <property type="entry name" value="RmlC_Cupin_sf"/>
</dbReference>
<dbReference type="Pfam" id="PF02678">
    <property type="entry name" value="Pirin"/>
    <property type="match status" value="1"/>
</dbReference>
<comment type="caution">
    <text evidence="5">The sequence shown here is derived from an EMBL/GenBank/DDBJ whole genome shotgun (WGS) entry which is preliminary data.</text>
</comment>
<feature type="domain" description="Quercetin 2,3-dioxygenase C-terminal cupin" evidence="4">
    <location>
        <begin position="150"/>
        <end position="231"/>
    </location>
</feature>
<dbReference type="SUPFAM" id="SSF51182">
    <property type="entry name" value="RmlC-like cupins"/>
    <property type="match status" value="1"/>
</dbReference>
<reference evidence="5 6" key="1">
    <citation type="submission" date="2023-07" db="EMBL/GenBank/DDBJ databases">
        <title>Genomic Encyclopedia of Type Strains, Phase IV (KMG-IV): sequencing the most valuable type-strain genomes for metagenomic binning, comparative biology and taxonomic classification.</title>
        <authorList>
            <person name="Goeker M."/>
        </authorList>
    </citation>
    <scope>NUCLEOTIDE SEQUENCE [LARGE SCALE GENOMIC DNA]</scope>
    <source>
        <strain evidence="5 6">DSM 19619</strain>
    </source>
</reference>
<dbReference type="Proteomes" id="UP001242480">
    <property type="component" value="Unassembled WGS sequence"/>
</dbReference>
<evidence type="ECO:0000313" key="5">
    <source>
        <dbReference type="EMBL" id="MDQ0472093.1"/>
    </source>
</evidence>
<name>A0ABU0JFA5_9HYPH</name>
<dbReference type="RefSeq" id="WP_307278343.1">
    <property type="nucleotide sequence ID" value="NZ_JAUSVX010000011.1"/>
</dbReference>
<comment type="similarity">
    <text evidence="1 2">Belongs to the pirin family.</text>
</comment>
<evidence type="ECO:0000313" key="6">
    <source>
        <dbReference type="Proteomes" id="UP001242480"/>
    </source>
</evidence>